<evidence type="ECO:0000256" key="11">
    <source>
        <dbReference type="ARBA" id="ARBA00074372"/>
    </source>
</evidence>
<keyword evidence="17" id="KW-1185">Reference proteome</keyword>
<dbReference type="Proteomes" id="UP000196573">
    <property type="component" value="Unassembled WGS sequence"/>
</dbReference>
<comment type="subcellular location">
    <subcellularLocation>
        <location evidence="1 15">Cytoplasm</location>
    </subcellularLocation>
</comment>
<reference evidence="16 17" key="1">
    <citation type="submission" date="2017-03" db="EMBL/GenBank/DDBJ databases">
        <authorList>
            <person name="Afonso C.L."/>
            <person name="Miller P.J."/>
            <person name="Scott M.A."/>
            <person name="Spackman E."/>
            <person name="Goraichik I."/>
            <person name="Dimitrov K.M."/>
            <person name="Suarez D.L."/>
            <person name="Swayne D.E."/>
        </authorList>
    </citation>
    <scope>NUCLEOTIDE SEQUENCE [LARGE SCALE GENOMIC DNA]</scope>
    <source>
        <strain evidence="16">SB41UT1</strain>
    </source>
</reference>
<dbReference type="RefSeq" id="WP_087110502.1">
    <property type="nucleotide sequence ID" value="NZ_CBCSCN010000003.1"/>
</dbReference>
<evidence type="ECO:0000256" key="5">
    <source>
        <dbReference type="ARBA" id="ARBA00050607"/>
    </source>
</evidence>
<dbReference type="AlphaFoldDB" id="A0A1X7ALC0"/>
<dbReference type="InterPro" id="IPR042203">
    <property type="entry name" value="Leu/Phe-tRNA_Trfase_C"/>
</dbReference>
<evidence type="ECO:0000256" key="3">
    <source>
        <dbReference type="ARBA" id="ARBA00022679"/>
    </source>
</evidence>
<dbReference type="GO" id="GO:0030163">
    <property type="term" value="P:protein catabolic process"/>
    <property type="evidence" value="ECO:0007669"/>
    <property type="project" value="UniProtKB-UniRule"/>
</dbReference>
<protein>
    <recommendedName>
        <fullName evidence="11 15">Leucyl/phenylalanyl-tRNA--protein transferase</fullName>
        <ecNumber evidence="10 15">2.3.2.6</ecNumber>
    </recommendedName>
    <alternativeName>
        <fullName evidence="12 15">L/F-transferase</fullName>
    </alternativeName>
    <alternativeName>
        <fullName evidence="13 15">Leucyltransferase</fullName>
    </alternativeName>
    <alternativeName>
        <fullName evidence="14 15">Phenyalanyltransferase</fullName>
    </alternativeName>
</protein>
<dbReference type="InterPro" id="IPR016181">
    <property type="entry name" value="Acyl_CoA_acyltransferase"/>
</dbReference>
<comment type="function">
    <text evidence="8 15">Functions in the N-end rule pathway of protein degradation where it conjugates Leu, Phe and, less efficiently, Met from aminoacyl-tRNAs to the N-termini of proteins containing an N-terminal arginine or lysine.</text>
</comment>
<keyword evidence="3 15" id="KW-0808">Transferase</keyword>
<evidence type="ECO:0000256" key="6">
    <source>
        <dbReference type="ARBA" id="ARBA00050652"/>
    </source>
</evidence>
<keyword evidence="2 15" id="KW-0963">Cytoplasm</keyword>
<evidence type="ECO:0000256" key="14">
    <source>
        <dbReference type="ARBA" id="ARBA00083640"/>
    </source>
</evidence>
<accession>A0A1X7ALC0</accession>
<dbReference type="GO" id="GO:0008914">
    <property type="term" value="F:leucyl-tRNA--protein transferase activity"/>
    <property type="evidence" value="ECO:0007669"/>
    <property type="project" value="UniProtKB-UniRule"/>
</dbReference>
<evidence type="ECO:0000256" key="9">
    <source>
        <dbReference type="ARBA" id="ARBA00061535"/>
    </source>
</evidence>
<evidence type="ECO:0000256" key="15">
    <source>
        <dbReference type="HAMAP-Rule" id="MF_00688"/>
    </source>
</evidence>
<evidence type="ECO:0000256" key="8">
    <source>
        <dbReference type="ARBA" id="ARBA00054043"/>
    </source>
</evidence>
<keyword evidence="4 15" id="KW-0012">Acyltransferase</keyword>
<comment type="catalytic activity">
    <reaction evidence="6 15">
        <text>N-terminal L-arginyl-[protein] + L-leucyl-tRNA(Leu) = N-terminal L-leucyl-L-arginyl-[protein] + tRNA(Leu) + H(+)</text>
        <dbReference type="Rhea" id="RHEA:50416"/>
        <dbReference type="Rhea" id="RHEA-COMP:9613"/>
        <dbReference type="Rhea" id="RHEA-COMP:9622"/>
        <dbReference type="Rhea" id="RHEA-COMP:12672"/>
        <dbReference type="Rhea" id="RHEA-COMP:12673"/>
        <dbReference type="ChEBI" id="CHEBI:15378"/>
        <dbReference type="ChEBI" id="CHEBI:64719"/>
        <dbReference type="ChEBI" id="CHEBI:78442"/>
        <dbReference type="ChEBI" id="CHEBI:78494"/>
        <dbReference type="ChEBI" id="CHEBI:133044"/>
        <dbReference type="EC" id="2.3.2.6"/>
    </reaction>
</comment>
<name>A0A1X7ALC0_9GAMM</name>
<evidence type="ECO:0000256" key="10">
    <source>
        <dbReference type="ARBA" id="ARBA00066767"/>
    </source>
</evidence>
<organism evidence="16 17">
    <name type="scientific">Parendozoicomonas haliclonae</name>
    <dbReference type="NCBI Taxonomy" id="1960125"/>
    <lineage>
        <taxon>Bacteria</taxon>
        <taxon>Pseudomonadati</taxon>
        <taxon>Pseudomonadota</taxon>
        <taxon>Gammaproteobacteria</taxon>
        <taxon>Oceanospirillales</taxon>
        <taxon>Endozoicomonadaceae</taxon>
        <taxon>Parendozoicomonas</taxon>
    </lineage>
</organism>
<comment type="catalytic activity">
    <reaction evidence="5 15">
        <text>L-phenylalanyl-tRNA(Phe) + an N-terminal L-alpha-aminoacyl-[protein] = an N-terminal L-phenylalanyl-L-alpha-aminoacyl-[protein] + tRNA(Phe)</text>
        <dbReference type="Rhea" id="RHEA:43632"/>
        <dbReference type="Rhea" id="RHEA-COMP:9668"/>
        <dbReference type="Rhea" id="RHEA-COMP:9699"/>
        <dbReference type="Rhea" id="RHEA-COMP:10636"/>
        <dbReference type="Rhea" id="RHEA-COMP:10637"/>
        <dbReference type="ChEBI" id="CHEBI:78442"/>
        <dbReference type="ChEBI" id="CHEBI:78531"/>
        <dbReference type="ChEBI" id="CHEBI:78597"/>
        <dbReference type="ChEBI" id="CHEBI:83561"/>
        <dbReference type="EC" id="2.3.2.6"/>
    </reaction>
</comment>
<sequence length="236" mass="26558">MIPWIDDEYPAFPPVDEALKDPDGLLCAGGNLDPMTLRRAYKSGIFPWFNEGQPILWWSPDPRMVLTPSSFRFSRRLKRFLRSSGWTITANRDFEAVIRACASIRRDGQDGTWITEDMVLAYLAFHYVGHACSIEVWDEQNQLCGGLYGVALGRMFFGESMFSNTSNASKAALATLMQSGCFDLVDCQMQTSHLSSQGGFLMKRAEFIDQIKLLAERERDDLPGAVEHTARELVNG</sequence>
<gene>
    <name evidence="15 16" type="primary">aat</name>
    <name evidence="16" type="ORF">EHSB41UT_02591</name>
</gene>
<evidence type="ECO:0000256" key="12">
    <source>
        <dbReference type="ARBA" id="ARBA00077136"/>
    </source>
</evidence>
<dbReference type="Gene3D" id="3.30.70.3550">
    <property type="entry name" value="Leucyl/phenylalanyl-tRNA-protein transferase, N-terminal domain"/>
    <property type="match status" value="1"/>
</dbReference>
<comment type="similarity">
    <text evidence="9 15">Belongs to the L/F-transferase family.</text>
</comment>
<evidence type="ECO:0000256" key="4">
    <source>
        <dbReference type="ARBA" id="ARBA00023315"/>
    </source>
</evidence>
<dbReference type="HAMAP" id="MF_00688">
    <property type="entry name" value="Leu_Phe_trans"/>
    <property type="match status" value="1"/>
</dbReference>
<evidence type="ECO:0000256" key="2">
    <source>
        <dbReference type="ARBA" id="ARBA00022490"/>
    </source>
</evidence>
<dbReference type="EMBL" id="FWPT01000005">
    <property type="protein sequence ID" value="SMA47898.1"/>
    <property type="molecule type" value="Genomic_DNA"/>
</dbReference>
<dbReference type="SUPFAM" id="SSF55729">
    <property type="entry name" value="Acyl-CoA N-acyltransferases (Nat)"/>
    <property type="match status" value="1"/>
</dbReference>
<comment type="catalytic activity">
    <reaction evidence="7 15">
        <text>N-terminal L-lysyl-[protein] + L-leucyl-tRNA(Leu) = N-terminal L-leucyl-L-lysyl-[protein] + tRNA(Leu) + H(+)</text>
        <dbReference type="Rhea" id="RHEA:12340"/>
        <dbReference type="Rhea" id="RHEA-COMP:9613"/>
        <dbReference type="Rhea" id="RHEA-COMP:9622"/>
        <dbReference type="Rhea" id="RHEA-COMP:12670"/>
        <dbReference type="Rhea" id="RHEA-COMP:12671"/>
        <dbReference type="ChEBI" id="CHEBI:15378"/>
        <dbReference type="ChEBI" id="CHEBI:65249"/>
        <dbReference type="ChEBI" id="CHEBI:78442"/>
        <dbReference type="ChEBI" id="CHEBI:78494"/>
        <dbReference type="ChEBI" id="CHEBI:133043"/>
        <dbReference type="EC" id="2.3.2.6"/>
    </reaction>
</comment>
<dbReference type="GO" id="GO:0005737">
    <property type="term" value="C:cytoplasm"/>
    <property type="evidence" value="ECO:0007669"/>
    <property type="project" value="UniProtKB-SubCell"/>
</dbReference>
<dbReference type="EC" id="2.3.2.6" evidence="10 15"/>
<dbReference type="InterPro" id="IPR042221">
    <property type="entry name" value="Leu/Phe-tRNA_Trfase_N"/>
</dbReference>
<evidence type="ECO:0000256" key="1">
    <source>
        <dbReference type="ARBA" id="ARBA00004496"/>
    </source>
</evidence>
<proteinExistence type="inferred from homology"/>
<evidence type="ECO:0000256" key="7">
    <source>
        <dbReference type="ARBA" id="ARBA00051538"/>
    </source>
</evidence>
<dbReference type="InterPro" id="IPR004616">
    <property type="entry name" value="Leu/Phe-tRNA_Trfase"/>
</dbReference>
<evidence type="ECO:0000313" key="16">
    <source>
        <dbReference type="EMBL" id="SMA47898.1"/>
    </source>
</evidence>
<dbReference type="FunFam" id="3.30.70.3550:FF:000001">
    <property type="entry name" value="Leucyl/phenylalanyl-tRNA--protein transferase"/>
    <property type="match status" value="1"/>
</dbReference>
<evidence type="ECO:0000313" key="17">
    <source>
        <dbReference type="Proteomes" id="UP000196573"/>
    </source>
</evidence>
<dbReference type="PANTHER" id="PTHR30098">
    <property type="entry name" value="LEUCYL/PHENYLALANYL-TRNA--PROTEIN TRANSFERASE"/>
    <property type="match status" value="1"/>
</dbReference>
<dbReference type="PANTHER" id="PTHR30098:SF2">
    <property type="entry name" value="LEUCYL_PHENYLALANYL-TRNA--PROTEIN TRANSFERASE"/>
    <property type="match status" value="1"/>
</dbReference>
<dbReference type="OrthoDB" id="9790282at2"/>
<dbReference type="Gene3D" id="3.40.630.70">
    <property type="entry name" value="Leucyl/phenylalanyl-tRNA-protein transferase, C-terminal domain"/>
    <property type="match status" value="1"/>
</dbReference>
<evidence type="ECO:0000256" key="13">
    <source>
        <dbReference type="ARBA" id="ARBA00077165"/>
    </source>
</evidence>
<dbReference type="Pfam" id="PF03588">
    <property type="entry name" value="Leu_Phe_trans"/>
    <property type="match status" value="1"/>
</dbReference>
<dbReference type="NCBIfam" id="TIGR00667">
    <property type="entry name" value="aat"/>
    <property type="match status" value="1"/>
</dbReference>